<keyword evidence="4" id="KW-0805">Transcription regulation</keyword>
<evidence type="ECO:0000256" key="3">
    <source>
        <dbReference type="ARBA" id="ARBA00022833"/>
    </source>
</evidence>
<keyword evidence="8" id="KW-0539">Nucleus</keyword>
<dbReference type="InterPro" id="IPR013088">
    <property type="entry name" value="Znf_NHR/GATA"/>
</dbReference>
<name>A0A6G1SJF4_9ACAR</name>
<dbReference type="PANTHER" id="PTHR46011">
    <property type="entry name" value="NUCLEAR HORMONE RECEPTOR FAMILY MEMBER NHR-86-RELATED"/>
    <property type="match status" value="1"/>
</dbReference>
<feature type="region of interest" description="Disordered" evidence="9">
    <location>
        <begin position="242"/>
        <end position="262"/>
    </location>
</feature>
<evidence type="ECO:0000313" key="11">
    <source>
        <dbReference type="EMBL" id="MDE50043.1"/>
    </source>
</evidence>
<feature type="compositionally biased region" description="Polar residues" evidence="9">
    <location>
        <begin position="472"/>
        <end position="492"/>
    </location>
</feature>
<keyword evidence="5" id="KW-0238">DNA-binding</keyword>
<feature type="domain" description="Nuclear receptor" evidence="10">
    <location>
        <begin position="162"/>
        <end position="240"/>
    </location>
</feature>
<dbReference type="Pfam" id="PF00105">
    <property type="entry name" value="zf-C4"/>
    <property type="match status" value="1"/>
</dbReference>
<evidence type="ECO:0000256" key="4">
    <source>
        <dbReference type="ARBA" id="ARBA00023015"/>
    </source>
</evidence>
<evidence type="ECO:0000256" key="1">
    <source>
        <dbReference type="ARBA" id="ARBA00022723"/>
    </source>
</evidence>
<reference evidence="11" key="1">
    <citation type="submission" date="2018-10" db="EMBL/GenBank/DDBJ databases">
        <title>Transcriptome assembly of Aceria tosichella (Wheat curl mite) Type 2.</title>
        <authorList>
            <person name="Scully E.D."/>
            <person name="Geib S.M."/>
            <person name="Palmer N.A."/>
            <person name="Gupta A.K."/>
            <person name="Sarath G."/>
            <person name="Tatineni S."/>
        </authorList>
    </citation>
    <scope>NUCLEOTIDE SEQUENCE</scope>
    <source>
        <strain evidence="11">LincolnNE</strain>
    </source>
</reference>
<dbReference type="AlphaFoldDB" id="A0A6G1SJF4"/>
<protein>
    <submittedName>
        <fullName evidence="11">Nuclear hormone receptor family member nhr-91</fullName>
    </submittedName>
</protein>
<evidence type="ECO:0000256" key="7">
    <source>
        <dbReference type="ARBA" id="ARBA00023170"/>
    </source>
</evidence>
<dbReference type="GO" id="GO:0043565">
    <property type="term" value="F:sequence-specific DNA binding"/>
    <property type="evidence" value="ECO:0007669"/>
    <property type="project" value="InterPro"/>
</dbReference>
<organism evidence="11">
    <name type="scientific">Aceria tosichella</name>
    <name type="common">wheat curl mite</name>
    <dbReference type="NCBI Taxonomy" id="561515"/>
    <lineage>
        <taxon>Eukaryota</taxon>
        <taxon>Metazoa</taxon>
        <taxon>Ecdysozoa</taxon>
        <taxon>Arthropoda</taxon>
        <taxon>Chelicerata</taxon>
        <taxon>Arachnida</taxon>
        <taxon>Acari</taxon>
        <taxon>Acariformes</taxon>
        <taxon>Trombidiformes</taxon>
        <taxon>Prostigmata</taxon>
        <taxon>Eupodina</taxon>
        <taxon>Eriophyoidea</taxon>
        <taxon>Eriophyidae</taxon>
        <taxon>Eriophyinae</taxon>
        <taxon>Aceriini</taxon>
        <taxon>Aceria</taxon>
    </lineage>
</organism>
<proteinExistence type="predicted"/>
<gene>
    <name evidence="11" type="primary">nhr-91</name>
    <name evidence="11" type="ORF">g.19624</name>
</gene>
<evidence type="ECO:0000256" key="2">
    <source>
        <dbReference type="ARBA" id="ARBA00022771"/>
    </source>
</evidence>
<feature type="compositionally biased region" description="Low complexity" evidence="9">
    <location>
        <begin position="148"/>
        <end position="160"/>
    </location>
</feature>
<dbReference type="PROSITE" id="PS51030">
    <property type="entry name" value="NUCLEAR_REC_DBD_2"/>
    <property type="match status" value="1"/>
</dbReference>
<keyword evidence="3" id="KW-0862">Zinc</keyword>
<keyword evidence="6" id="KW-0804">Transcription</keyword>
<sequence>MYGDHEDISGLHAAIEGFAPNELETLQEIISGLSTTDPQVMALRRIAEQSLAHITAEDQQSSGPLAARDGRQQGAVLTPPRVVTGTGSSSSQPPVPKQEDADKQATDPISAPQSGPELSPAPAQIQLPAPVSVSSPSVSESQQNPIIADSASTSESSGSADTKKCQVCTCYKDVHKYRRLLVCGACRCFFKRAYKDRKRLHCSKDNDCEIIWRPRGKALCSSCRLKKAIGLGLLFTDRSIDETPERESVTPSTPSPTRPVSTVRNQPEVITIDEDIELQYALEASLITYTQDCKWQDVNAVLNSTIETGPPHEETTATNEGDTDLTSNDKYDRPPNHTIQFSRWFYGEISKIGPGGITRKSPEEDVKPKGQDRMIVFSADIHDHELTLITQDLDLDEPAPLEEVITPVITVSPSKELVRIAAQNGIAPDQNGPSQPTRAGDVVKSKLMLTFTLSARRTTIDRRPMLKRLKTTSCITNRSQSDNPSGVTSTSLIGPGEDCDDSDDNEIVEIDCDNT</sequence>
<feature type="compositionally biased region" description="Polar residues" evidence="9">
    <location>
        <begin position="316"/>
        <end position="326"/>
    </location>
</feature>
<feature type="region of interest" description="Disordered" evidence="9">
    <location>
        <begin position="472"/>
        <end position="505"/>
    </location>
</feature>
<accession>A0A6G1SJF4</accession>
<keyword evidence="1" id="KW-0479">Metal-binding</keyword>
<keyword evidence="7 11" id="KW-0675">Receptor</keyword>
<evidence type="ECO:0000259" key="10">
    <source>
        <dbReference type="PROSITE" id="PS51030"/>
    </source>
</evidence>
<feature type="region of interest" description="Disordered" evidence="9">
    <location>
        <begin position="305"/>
        <end position="336"/>
    </location>
</feature>
<dbReference type="EMBL" id="GGYP01005272">
    <property type="protein sequence ID" value="MDE50043.1"/>
    <property type="molecule type" value="Transcribed_RNA"/>
</dbReference>
<dbReference type="SUPFAM" id="SSF57716">
    <property type="entry name" value="Glucocorticoid receptor-like (DNA-binding domain)"/>
    <property type="match status" value="1"/>
</dbReference>
<feature type="compositionally biased region" description="Low complexity" evidence="9">
    <location>
        <begin position="128"/>
        <end position="141"/>
    </location>
</feature>
<dbReference type="GO" id="GO:0003700">
    <property type="term" value="F:DNA-binding transcription factor activity"/>
    <property type="evidence" value="ECO:0007669"/>
    <property type="project" value="InterPro"/>
</dbReference>
<evidence type="ECO:0000256" key="6">
    <source>
        <dbReference type="ARBA" id="ARBA00023163"/>
    </source>
</evidence>
<feature type="region of interest" description="Disordered" evidence="9">
    <location>
        <begin position="54"/>
        <end position="161"/>
    </location>
</feature>
<evidence type="ECO:0000256" key="9">
    <source>
        <dbReference type="SAM" id="MobiDB-lite"/>
    </source>
</evidence>
<dbReference type="InterPro" id="IPR001628">
    <property type="entry name" value="Znf_hrmn_rcpt"/>
</dbReference>
<dbReference type="GO" id="GO:0008270">
    <property type="term" value="F:zinc ion binding"/>
    <property type="evidence" value="ECO:0007669"/>
    <property type="project" value="UniProtKB-KW"/>
</dbReference>
<evidence type="ECO:0000256" key="8">
    <source>
        <dbReference type="ARBA" id="ARBA00023242"/>
    </source>
</evidence>
<evidence type="ECO:0000256" key="5">
    <source>
        <dbReference type="ARBA" id="ARBA00023125"/>
    </source>
</evidence>
<keyword evidence="2" id="KW-0863">Zinc-finger</keyword>
<dbReference type="SMART" id="SM00399">
    <property type="entry name" value="ZnF_C4"/>
    <property type="match status" value="1"/>
</dbReference>
<dbReference type="Gene3D" id="3.30.50.10">
    <property type="entry name" value="Erythroid Transcription Factor GATA-1, subunit A"/>
    <property type="match status" value="1"/>
</dbReference>